<feature type="transmembrane region" description="Helical" evidence="2">
    <location>
        <begin position="289"/>
        <end position="307"/>
    </location>
</feature>
<sequence>MPDPTEAEALADEVQRLREERDRLADETARLDRRLHGGRTRRVLVGTLVVLTCLSFLAASTAFWVNRNLLDTDVWVGRVAPLASDPAVQAALADAITAQVLEVVDPEALFEEALPERGQVLAGPLAGVVDSFVADVVRRFVASDAFAELWTRLNEQGHRSAVALLRGEDPDSPLVDADAGTVTVSLVPAIDAVLTRISEVSPEVLGRTVDLPELQVDDLPDAARAEIGDALGVTLDDDFGVITVYDGDALSASQTVLRWFDRLLVVSTLLTLALLAATLAISRQRRRTGLQLLVGFALALVLVRRLALRLVDDVVALAQVPGDQAALDAILRAFADPLLDATGWILAALGAAVVVLLVSGPYPWARALRGGVAGLARGTAGAAQGAAGALGDQGRQDAAVAWVRRRSTALRAAGLVVAVAVLWWGDLSWLGLVVLVALVGAWEIWLRRLVDVNRSADEASTASAT</sequence>
<gene>
    <name evidence="3" type="ORF">PO878_20055</name>
</gene>
<dbReference type="KEGG" id="ima:PO878_20055"/>
<feature type="transmembrane region" description="Helical" evidence="2">
    <location>
        <begin position="408"/>
        <end position="424"/>
    </location>
</feature>
<accession>A0AAF0BVX1</accession>
<feature type="transmembrane region" description="Helical" evidence="2">
    <location>
        <begin position="430"/>
        <end position="446"/>
    </location>
</feature>
<evidence type="ECO:0000313" key="3">
    <source>
        <dbReference type="EMBL" id="WCO66789.1"/>
    </source>
</evidence>
<evidence type="ECO:0000313" key="4">
    <source>
        <dbReference type="Proteomes" id="UP001216390"/>
    </source>
</evidence>
<proteinExistence type="predicted"/>
<keyword evidence="4" id="KW-1185">Reference proteome</keyword>
<dbReference type="EMBL" id="CP116942">
    <property type="protein sequence ID" value="WCO66789.1"/>
    <property type="molecule type" value="Genomic_DNA"/>
</dbReference>
<evidence type="ECO:0000256" key="2">
    <source>
        <dbReference type="SAM" id="Phobius"/>
    </source>
</evidence>
<name>A0AAF0BVX1_9ACTN</name>
<keyword evidence="2" id="KW-0812">Transmembrane</keyword>
<feature type="coiled-coil region" evidence="1">
    <location>
        <begin position="7"/>
        <end position="34"/>
    </location>
</feature>
<feature type="transmembrane region" description="Helical" evidence="2">
    <location>
        <begin position="341"/>
        <end position="359"/>
    </location>
</feature>
<dbReference type="AlphaFoldDB" id="A0AAF0BVX1"/>
<evidence type="ECO:0008006" key="5">
    <source>
        <dbReference type="Google" id="ProtNLM"/>
    </source>
</evidence>
<reference evidence="3" key="1">
    <citation type="submission" date="2023-01" db="EMBL/GenBank/DDBJ databases">
        <title>The diversity of Class Acidimicrobiia in South China Sea sediment environments and the proposal of Iamia marina sp. nov., a novel species of the genus Iamia.</title>
        <authorList>
            <person name="He Y."/>
            <person name="Tian X."/>
        </authorList>
    </citation>
    <scope>NUCLEOTIDE SEQUENCE</scope>
    <source>
        <strain evidence="3">DSM 19957</strain>
    </source>
</reference>
<evidence type="ECO:0000256" key="1">
    <source>
        <dbReference type="SAM" id="Coils"/>
    </source>
</evidence>
<keyword evidence="2" id="KW-1133">Transmembrane helix</keyword>
<feature type="transmembrane region" description="Helical" evidence="2">
    <location>
        <begin position="43"/>
        <end position="65"/>
    </location>
</feature>
<feature type="transmembrane region" description="Helical" evidence="2">
    <location>
        <begin position="263"/>
        <end position="282"/>
    </location>
</feature>
<keyword evidence="1" id="KW-0175">Coiled coil</keyword>
<keyword evidence="2" id="KW-0472">Membrane</keyword>
<dbReference type="Proteomes" id="UP001216390">
    <property type="component" value="Chromosome"/>
</dbReference>
<organism evidence="3 4">
    <name type="scientific">Iamia majanohamensis</name>
    <dbReference type="NCBI Taxonomy" id="467976"/>
    <lineage>
        <taxon>Bacteria</taxon>
        <taxon>Bacillati</taxon>
        <taxon>Actinomycetota</taxon>
        <taxon>Acidimicrobiia</taxon>
        <taxon>Acidimicrobiales</taxon>
        <taxon>Iamiaceae</taxon>
        <taxon>Iamia</taxon>
    </lineage>
</organism>
<dbReference type="RefSeq" id="WP_272736311.1">
    <property type="nucleotide sequence ID" value="NZ_CP116942.1"/>
</dbReference>
<protein>
    <recommendedName>
        <fullName evidence="5">Integral membrane protein</fullName>
    </recommendedName>
</protein>